<dbReference type="KEGG" id="pprc:PFLCHA0_c25040"/>
<dbReference type="AlphaFoldDB" id="A0A2C9EKW5"/>
<feature type="transmembrane region" description="Helical" evidence="1">
    <location>
        <begin position="188"/>
        <end position="209"/>
    </location>
</feature>
<feature type="transmembrane region" description="Helical" evidence="1">
    <location>
        <begin position="159"/>
        <end position="176"/>
    </location>
</feature>
<feature type="transmembrane region" description="Helical" evidence="1">
    <location>
        <begin position="119"/>
        <end position="139"/>
    </location>
</feature>
<proteinExistence type="predicted"/>
<evidence type="ECO:0008006" key="4">
    <source>
        <dbReference type="Google" id="ProtNLM"/>
    </source>
</evidence>
<dbReference type="Proteomes" id="UP000013940">
    <property type="component" value="Chromosome"/>
</dbReference>
<sequence length="223" mass="23978">MAPAVWPAQPRPHARAAPVHCPARPPVCRAGPAVRPSAPSRARACPPVAGGARPAACRITSTPARRPAVPVRLPAVAKPDLWLWRSRPAVSAAGPGHPQPPRRTPCPSLIEDCAMRHPYPALLALLGFSAYTLYCLFQAEQSLLQFGLQLLSRPDTAQVVIDLYLMALLAAAWMLGDARARGRSWRSVLPYLLLTAVFVSIGPLLYLVVRDLRPPRQPLAGGA</sequence>
<organism evidence="2 3">
    <name type="scientific">Pseudomonas protegens (strain DSM 19095 / LMG 27888 / CFBP 6595 / CHA0)</name>
    <dbReference type="NCBI Taxonomy" id="1124983"/>
    <lineage>
        <taxon>Bacteria</taxon>
        <taxon>Pseudomonadati</taxon>
        <taxon>Pseudomonadota</taxon>
        <taxon>Gammaproteobacteria</taxon>
        <taxon>Pseudomonadales</taxon>
        <taxon>Pseudomonadaceae</taxon>
        <taxon>Pseudomonas</taxon>
    </lineage>
</organism>
<reference evidence="3" key="1">
    <citation type="journal article" date="2014" name="Genome Announc.">
        <title>Full-genome sequence of the plant growth-promoting bacterium Pseudomonas protegens CHA0.</title>
        <authorList>
            <person name="Jousset A."/>
            <person name="Schuldes J."/>
            <person name="Keel C."/>
            <person name="Maurhofer M."/>
            <person name="Daniel R."/>
            <person name="Scheu S."/>
            <person name="Thuermer A."/>
        </authorList>
    </citation>
    <scope>NUCLEOTIDE SEQUENCE [LARGE SCALE GENOMIC DNA]</scope>
    <source>
        <strain evidence="3">DSM 19095 / LMG 27888 / CFBP 6595 / CHA0</strain>
    </source>
</reference>
<dbReference type="HOGENOM" id="CLU_1239287_0_0_6"/>
<evidence type="ECO:0000256" key="1">
    <source>
        <dbReference type="SAM" id="Phobius"/>
    </source>
</evidence>
<dbReference type="EMBL" id="CP003190">
    <property type="protein sequence ID" value="AGL84275.1"/>
    <property type="molecule type" value="Genomic_DNA"/>
</dbReference>
<keyword evidence="1" id="KW-0472">Membrane</keyword>
<accession>A0A2C9EKW5</accession>
<protein>
    <recommendedName>
        <fullName evidence="4">DUF2834 domain-containing protein</fullName>
    </recommendedName>
</protein>
<evidence type="ECO:0000313" key="2">
    <source>
        <dbReference type="EMBL" id="AGL84275.1"/>
    </source>
</evidence>
<gene>
    <name evidence="2" type="ORF">PFLCHA0_c25040</name>
</gene>
<dbReference type="eggNOG" id="ENOG50333GU">
    <property type="taxonomic scope" value="Bacteria"/>
</dbReference>
<keyword evidence="1" id="KW-0812">Transmembrane</keyword>
<evidence type="ECO:0000313" key="3">
    <source>
        <dbReference type="Proteomes" id="UP000013940"/>
    </source>
</evidence>
<keyword evidence="1" id="KW-1133">Transmembrane helix</keyword>
<name>A0A2C9EKW5_PSEPH</name>